<dbReference type="InterPro" id="IPR021530">
    <property type="entry name" value="AllH-like"/>
</dbReference>
<dbReference type="InParanoid" id="A0A4R5CNH4"/>
<protein>
    <submittedName>
        <fullName evidence="1">DUF2877 domain-containing protein</fullName>
    </submittedName>
</protein>
<keyword evidence="2" id="KW-1185">Reference proteome</keyword>
<organism evidence="1 2">
    <name type="scientific">Jiangella asiatica</name>
    <dbReference type="NCBI Taxonomy" id="2530372"/>
    <lineage>
        <taxon>Bacteria</taxon>
        <taxon>Bacillati</taxon>
        <taxon>Actinomycetota</taxon>
        <taxon>Actinomycetes</taxon>
        <taxon>Jiangellales</taxon>
        <taxon>Jiangellaceae</taxon>
        <taxon>Jiangella</taxon>
    </lineage>
</organism>
<sequence length="269" mass="26570">MPVSTAPDLAPAVRTPMPGAASTAVASLVGGPRLAGEVVASTRGLLAAVVGGELVSVTGTEAARLPCSVVTVSPPPPARVGAPVTAGGGSIVVDDGVIVTAVRWWRPRPARLPDAWLAAGRAVRARRPHLDPVVGAAADRLGTALSAAGDLDHAVRGLLGLGPGLTPAGDDVLAGALVTLAALGEAQRLDTAVRAARPFDRTTAVSAGLFAHAARGLAVPELADLVRALGTADADVDGARRALFAVGHTSGAALYLGVLTALSLAGRAP</sequence>
<dbReference type="OrthoDB" id="5193344at2"/>
<dbReference type="RefSeq" id="WP_131900092.1">
    <property type="nucleotide sequence ID" value="NZ_SMKZ01000052.1"/>
</dbReference>
<dbReference type="EMBL" id="SMKZ01000052">
    <property type="protein sequence ID" value="TDE00281.1"/>
    <property type="molecule type" value="Genomic_DNA"/>
</dbReference>
<proteinExistence type="predicted"/>
<reference evidence="1 2" key="1">
    <citation type="submission" date="2019-03" db="EMBL/GenBank/DDBJ databases">
        <title>Draft genome sequences of novel Actinobacteria.</title>
        <authorList>
            <person name="Sahin N."/>
            <person name="Ay H."/>
            <person name="Saygin H."/>
        </authorList>
    </citation>
    <scope>NUCLEOTIDE SEQUENCE [LARGE SCALE GENOMIC DNA]</scope>
    <source>
        <strain evidence="1 2">5K138</strain>
    </source>
</reference>
<accession>A0A4R5CNH4</accession>
<evidence type="ECO:0000313" key="2">
    <source>
        <dbReference type="Proteomes" id="UP000294739"/>
    </source>
</evidence>
<comment type="caution">
    <text evidence="1">The sequence shown here is derived from an EMBL/GenBank/DDBJ whole genome shotgun (WGS) entry which is preliminary data.</text>
</comment>
<dbReference type="AlphaFoldDB" id="A0A4R5CNH4"/>
<name>A0A4R5CNH4_9ACTN</name>
<dbReference type="Proteomes" id="UP000294739">
    <property type="component" value="Unassembled WGS sequence"/>
</dbReference>
<evidence type="ECO:0000313" key="1">
    <source>
        <dbReference type="EMBL" id="TDE00281.1"/>
    </source>
</evidence>
<dbReference type="Pfam" id="PF11392">
    <property type="entry name" value="AllH"/>
    <property type="match status" value="1"/>
</dbReference>
<gene>
    <name evidence="1" type="ORF">E1269_26075</name>
</gene>